<dbReference type="PANTHER" id="PTHR31992:SF193">
    <property type="entry name" value="DOF ZINC FINGER PROTEIN DOF3.6"/>
    <property type="match status" value="1"/>
</dbReference>
<keyword evidence="6 9" id="KW-0804">Transcription</keyword>
<evidence type="ECO:0000256" key="7">
    <source>
        <dbReference type="ARBA" id="ARBA00023242"/>
    </source>
</evidence>
<dbReference type="InterPro" id="IPR003851">
    <property type="entry name" value="Znf_Dof"/>
</dbReference>
<keyword evidence="4 9" id="KW-0805">Transcription regulation</keyword>
<protein>
    <recommendedName>
        <fullName evidence="9">Dof zinc finger protein</fullName>
    </recommendedName>
</protein>
<dbReference type="GO" id="GO:0003677">
    <property type="term" value="F:DNA binding"/>
    <property type="evidence" value="ECO:0007669"/>
    <property type="project" value="UniProtKB-UniRule"/>
</dbReference>
<evidence type="ECO:0000256" key="3">
    <source>
        <dbReference type="ARBA" id="ARBA00022833"/>
    </source>
</evidence>
<evidence type="ECO:0000313" key="12">
    <source>
        <dbReference type="EMBL" id="CAA2617120.1"/>
    </source>
</evidence>
<dbReference type="GO" id="GO:0005634">
    <property type="term" value="C:nucleus"/>
    <property type="evidence" value="ECO:0007669"/>
    <property type="project" value="UniProtKB-SubCell"/>
</dbReference>
<name>A0A7I8IG29_SPIIN</name>
<accession>A0A7I8IG29</accession>
<organism evidence="12">
    <name type="scientific">Spirodela intermedia</name>
    <name type="common">Intermediate duckweed</name>
    <dbReference type="NCBI Taxonomy" id="51605"/>
    <lineage>
        <taxon>Eukaryota</taxon>
        <taxon>Viridiplantae</taxon>
        <taxon>Streptophyta</taxon>
        <taxon>Embryophyta</taxon>
        <taxon>Tracheophyta</taxon>
        <taxon>Spermatophyta</taxon>
        <taxon>Magnoliopsida</taxon>
        <taxon>Liliopsida</taxon>
        <taxon>Araceae</taxon>
        <taxon>Lemnoideae</taxon>
        <taxon>Spirodela</taxon>
    </lineage>
</organism>
<reference evidence="12 13" key="1">
    <citation type="submission" date="2019-12" db="EMBL/GenBank/DDBJ databases">
        <authorList>
            <person name="Scholz U."/>
            <person name="Mascher M."/>
            <person name="Fiebig A."/>
        </authorList>
    </citation>
    <scope>NUCLEOTIDE SEQUENCE</scope>
</reference>
<evidence type="ECO:0000259" key="11">
    <source>
        <dbReference type="PROSITE" id="PS50884"/>
    </source>
</evidence>
<feature type="domain" description="Dof-type" evidence="11">
    <location>
        <begin position="31"/>
        <end position="85"/>
    </location>
</feature>
<sequence>MPPTAGTSSARPCSMAERARLAKVAQPEAALKCPRCDSTNTKFCYFNNYSLSQPRHFCKTCRRYWTRGGALRNVPVGGGCRRNKRSKSTGSGGGGSRNSGGSSAGGGGAITPSFQPPPQLPFMAPLQHLVDYEMHFPVDTVDFQLGGRGGWAWSSGGSSRCSSSSLSWQGWSHQQRRRHRRPPWSCSHLTGNCLR</sequence>
<dbReference type="EMBL" id="CACRZD030000003">
    <property type="protein sequence ID" value="CAA6656819.1"/>
    <property type="molecule type" value="Genomic_DNA"/>
</dbReference>
<comment type="function">
    <text evidence="9">Transcription factor that binds specifically to a 5'-AA[AG]G-3' consensus core sequence.</text>
</comment>
<keyword evidence="3 9" id="KW-0862">Zinc</keyword>
<dbReference type="PANTHER" id="PTHR31992">
    <property type="entry name" value="DOF ZINC FINGER PROTEIN DOF1.4-RELATED"/>
    <property type="match status" value="1"/>
</dbReference>
<evidence type="ECO:0000256" key="1">
    <source>
        <dbReference type="ARBA" id="ARBA00022723"/>
    </source>
</evidence>
<keyword evidence="13" id="KW-1185">Reference proteome</keyword>
<dbReference type="Pfam" id="PF02701">
    <property type="entry name" value="Zn_ribbon_Dof"/>
    <property type="match status" value="1"/>
</dbReference>
<evidence type="ECO:0000256" key="5">
    <source>
        <dbReference type="ARBA" id="ARBA00023125"/>
    </source>
</evidence>
<gene>
    <name evidence="12" type="ORF">SI7747_03003290</name>
</gene>
<evidence type="ECO:0000256" key="10">
    <source>
        <dbReference type="SAM" id="MobiDB-lite"/>
    </source>
</evidence>
<dbReference type="GO" id="GO:0003700">
    <property type="term" value="F:DNA-binding transcription factor activity"/>
    <property type="evidence" value="ECO:0007669"/>
    <property type="project" value="UniProtKB-UniRule"/>
</dbReference>
<keyword evidence="7 8" id="KW-0539">Nucleus</keyword>
<evidence type="ECO:0000256" key="4">
    <source>
        <dbReference type="ARBA" id="ARBA00023015"/>
    </source>
</evidence>
<dbReference type="GO" id="GO:0008270">
    <property type="term" value="F:zinc ion binding"/>
    <property type="evidence" value="ECO:0007669"/>
    <property type="project" value="UniProtKB-KW"/>
</dbReference>
<dbReference type="Proteomes" id="UP001189122">
    <property type="component" value="Unassembled WGS sequence"/>
</dbReference>
<keyword evidence="5 8" id="KW-0238">DNA-binding</keyword>
<feature type="compositionally biased region" description="Gly residues" evidence="10">
    <location>
        <begin position="90"/>
        <end position="109"/>
    </location>
</feature>
<keyword evidence="2 8" id="KW-0863">Zinc-finger</keyword>
<evidence type="ECO:0000256" key="2">
    <source>
        <dbReference type="ARBA" id="ARBA00022771"/>
    </source>
</evidence>
<evidence type="ECO:0000256" key="6">
    <source>
        <dbReference type="ARBA" id="ARBA00023163"/>
    </source>
</evidence>
<dbReference type="InterPro" id="IPR045174">
    <property type="entry name" value="Dof"/>
</dbReference>
<dbReference type="AlphaFoldDB" id="A0A7I8IG29"/>
<dbReference type="EMBL" id="LR743590">
    <property type="protein sequence ID" value="CAA2617120.1"/>
    <property type="molecule type" value="Genomic_DNA"/>
</dbReference>
<dbReference type="PROSITE" id="PS01361">
    <property type="entry name" value="ZF_DOF_1"/>
    <property type="match status" value="1"/>
</dbReference>
<comment type="subcellular location">
    <subcellularLocation>
        <location evidence="8 9">Nucleus</location>
    </subcellularLocation>
</comment>
<feature type="region of interest" description="Disordered" evidence="10">
    <location>
        <begin position="75"/>
        <end position="118"/>
    </location>
</feature>
<keyword evidence="1 9" id="KW-0479">Metal-binding</keyword>
<evidence type="ECO:0000313" key="13">
    <source>
        <dbReference type="Proteomes" id="UP001189122"/>
    </source>
</evidence>
<evidence type="ECO:0000256" key="9">
    <source>
        <dbReference type="RuleBase" id="RU369094"/>
    </source>
</evidence>
<proteinExistence type="predicted"/>
<dbReference type="PROSITE" id="PS50884">
    <property type="entry name" value="ZF_DOF_2"/>
    <property type="match status" value="1"/>
</dbReference>
<evidence type="ECO:0000256" key="8">
    <source>
        <dbReference type="PROSITE-ProRule" id="PRU00071"/>
    </source>
</evidence>